<keyword evidence="1" id="KW-0732">Signal</keyword>
<organism evidence="2 3">
    <name type="scientific">Hymenobacter jeongseonensis</name>
    <dbReference type="NCBI Taxonomy" id="2791027"/>
    <lineage>
        <taxon>Bacteria</taxon>
        <taxon>Pseudomonadati</taxon>
        <taxon>Bacteroidota</taxon>
        <taxon>Cytophagia</taxon>
        <taxon>Cytophagales</taxon>
        <taxon>Hymenobacteraceae</taxon>
        <taxon>Hymenobacter</taxon>
    </lineage>
</organism>
<gene>
    <name evidence="2" type="ORF">I2I05_21430</name>
</gene>
<protein>
    <submittedName>
        <fullName evidence="2">Uncharacterized protein</fullName>
    </submittedName>
</protein>
<keyword evidence="3" id="KW-1185">Reference proteome</keyword>
<dbReference type="EMBL" id="JADQDQ010000024">
    <property type="protein sequence ID" value="MBF9239968.1"/>
    <property type="molecule type" value="Genomic_DNA"/>
</dbReference>
<proteinExistence type="predicted"/>
<dbReference type="RefSeq" id="WP_196284319.1">
    <property type="nucleotide sequence ID" value="NZ_JADQDQ010000024.1"/>
</dbReference>
<name>A0ABS0INP4_9BACT</name>
<dbReference type="Proteomes" id="UP000597617">
    <property type="component" value="Unassembled WGS sequence"/>
</dbReference>
<feature type="signal peptide" evidence="1">
    <location>
        <begin position="1"/>
        <end position="27"/>
    </location>
</feature>
<reference evidence="2 3" key="1">
    <citation type="submission" date="2020-11" db="EMBL/GenBank/DDBJ databases">
        <authorList>
            <person name="Kim M.K."/>
        </authorList>
    </citation>
    <scope>NUCLEOTIDE SEQUENCE [LARGE SCALE GENOMIC DNA]</scope>
    <source>
        <strain evidence="2 3">BT683</strain>
    </source>
</reference>
<accession>A0ABS0INP4</accession>
<evidence type="ECO:0000313" key="3">
    <source>
        <dbReference type="Proteomes" id="UP000597617"/>
    </source>
</evidence>
<feature type="chain" id="PRO_5046580114" evidence="1">
    <location>
        <begin position="28"/>
        <end position="873"/>
    </location>
</feature>
<sequence length="873" mass="95124">MYLLYSFPPLRWLCAAFFLLSANVAFAQGNTPFKLHLDRYRGSIQWQQSLDRVTWTDVPNAQQADASLDPKQTTYYRAKITEAGCAPLYSDVKAAYVYGTIRVSAKLAQGQVLFPAGSTVKISDCTIRSLWDKGKLQPDGRFELLVADSTAEDLLILTGPNQKVLMLGTYYGSQPSYILNAQSTSLALLMMYPWLKPIPTARKGRLVQAYKGEPEFVTLTRHVESLIKKGGDLSEPANLDIAKTALLLVGKGFNNSRQRLASPTAFDPIDIEEEGNSTILVRNNTSYSYAVGIYRKRGNTLALAKKFMVAGSSLAESPYKTFIGEADAKTEVTYDFVKEEQGEYLIKIRSGLAKDGSAEDEAALDVNNRDLVISFFDNVFTNILGLRGVAKDIKDCVDAAVGAKASVLKLAFKQHVLTGAGVPTNQFLDIMIPVMGDIAGVIGGCNIAPDSKDFLSLAFKSTVWIKNVYDAAPTMRFFVEWPVRAKAVDGCKFVFVQGQQKKIVNCFTIVKNNRSSDPVSRTNNYVCDTVTAKVRLKEDPRYYPYRTAFEFPTVGVAVFWNVIAGGGALVSGTPALTGRLTTTDENGETQVAWKLGDKPGGPQEVTAQILNQDFTELKSVNIVSGAVVPTVAPYNTAGNGNKQTGPVSKPLPKPLVIFLRDVATNSPVFRRRFEVTWAQVKGTGKVELDESHSTDLFSAWTWTLGSEAGEQIVKATLVNKGCAPWNIAEKPIFFQATATDECLPANAPLMQLLTGGGTKTWLWTSYSINSSPIPNCSGPTIGGPALQFSSNGRATGINIGEVDDDGEECFYKPESSVRNGTFCLNDQRVVKITVQAGPDVGTTTYTILAISATAMTVQTFSDGQWETYRLVAQ</sequence>
<comment type="caution">
    <text evidence="2">The sequence shown here is derived from an EMBL/GenBank/DDBJ whole genome shotgun (WGS) entry which is preliminary data.</text>
</comment>
<evidence type="ECO:0000256" key="1">
    <source>
        <dbReference type="SAM" id="SignalP"/>
    </source>
</evidence>
<evidence type="ECO:0000313" key="2">
    <source>
        <dbReference type="EMBL" id="MBF9239968.1"/>
    </source>
</evidence>